<reference evidence="3 4" key="1">
    <citation type="journal article" date="2020" name="Nature">
        <title>Six reference-quality genomes reveal evolution of bat adaptations.</title>
        <authorList>
            <person name="Jebb D."/>
            <person name="Huang Z."/>
            <person name="Pippel M."/>
            <person name="Hughes G.M."/>
            <person name="Lavrichenko K."/>
            <person name="Devanna P."/>
            <person name="Winkler S."/>
            <person name="Jermiin L.S."/>
            <person name="Skirmuntt E.C."/>
            <person name="Katzourakis A."/>
            <person name="Burkitt-Gray L."/>
            <person name="Ray D.A."/>
            <person name="Sullivan K.A.M."/>
            <person name="Roscito J.G."/>
            <person name="Kirilenko B.M."/>
            <person name="Davalos L.M."/>
            <person name="Corthals A.P."/>
            <person name="Power M.L."/>
            <person name="Jones G."/>
            <person name="Ransome R.D."/>
            <person name="Dechmann D.K.N."/>
            <person name="Locatelli A.G."/>
            <person name="Puechmaille S.J."/>
            <person name="Fedrigo O."/>
            <person name="Jarvis E.D."/>
            <person name="Hiller M."/>
            <person name="Vernes S.C."/>
            <person name="Myers E.W."/>
            <person name="Teeling E.C."/>
        </authorList>
    </citation>
    <scope>NUCLEOTIDE SEQUENCE [LARGE SCALE GENOMIC DNA]</scope>
    <source>
        <strain evidence="3">MRouAeg1</strain>
        <tissue evidence="3">Muscle</tissue>
    </source>
</reference>
<accession>A0A7J8DXJ2</accession>
<comment type="caution">
    <text evidence="3">The sequence shown here is derived from an EMBL/GenBank/DDBJ whole genome shotgun (WGS) entry which is preliminary data.</text>
</comment>
<organism evidence="3 4">
    <name type="scientific">Rousettus aegyptiacus</name>
    <name type="common">Egyptian fruit bat</name>
    <name type="synonym">Pteropus aegyptiacus</name>
    <dbReference type="NCBI Taxonomy" id="9407"/>
    <lineage>
        <taxon>Eukaryota</taxon>
        <taxon>Metazoa</taxon>
        <taxon>Chordata</taxon>
        <taxon>Craniata</taxon>
        <taxon>Vertebrata</taxon>
        <taxon>Euteleostomi</taxon>
        <taxon>Mammalia</taxon>
        <taxon>Eutheria</taxon>
        <taxon>Laurasiatheria</taxon>
        <taxon>Chiroptera</taxon>
        <taxon>Yinpterochiroptera</taxon>
        <taxon>Pteropodoidea</taxon>
        <taxon>Pteropodidae</taxon>
        <taxon>Rousettinae</taxon>
        <taxon>Rousettus</taxon>
    </lineage>
</organism>
<evidence type="ECO:0000256" key="1">
    <source>
        <dbReference type="SAM" id="Phobius"/>
    </source>
</evidence>
<name>A0A7J8DXJ2_ROUAE</name>
<keyword evidence="1" id="KW-1133">Transmembrane helix</keyword>
<evidence type="ECO:0008006" key="5">
    <source>
        <dbReference type="Google" id="ProtNLM"/>
    </source>
</evidence>
<feature type="chain" id="PRO_5029505270" description="Secreted protein" evidence="2">
    <location>
        <begin position="18"/>
        <end position="135"/>
    </location>
</feature>
<sequence length="135" mass="14917">MCVCVLCVHMCACRCVCMRVCVCMYVYAGVCACICVCAYVCVRVHVYVCVRVCMCMCARAGCLSAHCPEDLTFRPCHPDQGLHNFPSIRWFETVLCLRSASLFFLTLLLNSRSAVSSPDSLPRNASLPLALRCAT</sequence>
<evidence type="ECO:0000256" key="2">
    <source>
        <dbReference type="SAM" id="SignalP"/>
    </source>
</evidence>
<evidence type="ECO:0000313" key="3">
    <source>
        <dbReference type="EMBL" id="KAF6427840.1"/>
    </source>
</evidence>
<keyword evidence="4" id="KW-1185">Reference proteome</keyword>
<keyword evidence="2" id="KW-0732">Signal</keyword>
<protein>
    <recommendedName>
        <fullName evidence="5">Secreted protein</fullName>
    </recommendedName>
</protein>
<dbReference type="AlphaFoldDB" id="A0A7J8DXJ2"/>
<dbReference type="Proteomes" id="UP000593571">
    <property type="component" value="Unassembled WGS sequence"/>
</dbReference>
<feature type="transmembrane region" description="Helical" evidence="1">
    <location>
        <begin position="27"/>
        <end position="50"/>
    </location>
</feature>
<keyword evidence="1" id="KW-0812">Transmembrane</keyword>
<gene>
    <name evidence="3" type="ORF">HJG63_008328</name>
</gene>
<dbReference type="EMBL" id="JACASE010000011">
    <property type="protein sequence ID" value="KAF6427840.1"/>
    <property type="molecule type" value="Genomic_DNA"/>
</dbReference>
<proteinExistence type="predicted"/>
<feature type="signal peptide" evidence="2">
    <location>
        <begin position="1"/>
        <end position="17"/>
    </location>
</feature>
<keyword evidence="1" id="KW-0472">Membrane</keyword>
<evidence type="ECO:0000313" key="4">
    <source>
        <dbReference type="Proteomes" id="UP000593571"/>
    </source>
</evidence>